<gene>
    <name evidence="1" type="primary">LTA4H</name>
    <name evidence="1" type="ORF">E2C01_014377</name>
</gene>
<comment type="caution">
    <text evidence="1">The sequence shown here is derived from an EMBL/GenBank/DDBJ whole genome shotgun (WGS) entry which is preliminary data.</text>
</comment>
<name>A0A5B7DJT9_PORTR</name>
<dbReference type="GO" id="GO:0005829">
    <property type="term" value="C:cytosol"/>
    <property type="evidence" value="ECO:0007669"/>
    <property type="project" value="TreeGrafter"/>
</dbReference>
<keyword evidence="1" id="KW-0378">Hydrolase</keyword>
<dbReference type="GO" id="GO:0004177">
    <property type="term" value="F:aminopeptidase activity"/>
    <property type="evidence" value="ECO:0007669"/>
    <property type="project" value="TreeGrafter"/>
</dbReference>
<protein>
    <submittedName>
        <fullName evidence="1">Leukotriene A-4 hydrolase</fullName>
    </submittedName>
</protein>
<dbReference type="Proteomes" id="UP000324222">
    <property type="component" value="Unassembled WGS sequence"/>
</dbReference>
<dbReference type="AlphaFoldDB" id="A0A5B7DJT9"/>
<sequence length="101" mass="11146">MSKDQVVVRELHLDWQVDFTRQVVAGFVLLTVECVQEGQDLILDTRDLVIKSVQDSVSSRDLTHTLGEAHPNFGAPLSVTLPEPGKKTTSINSACPVQILY</sequence>
<proteinExistence type="predicted"/>
<dbReference type="Gene3D" id="2.60.40.1730">
    <property type="entry name" value="tricorn interacting facor f3 domain"/>
    <property type="match status" value="1"/>
</dbReference>
<dbReference type="PANTHER" id="PTHR45726:SF3">
    <property type="entry name" value="LEUKOTRIENE A-4 HYDROLASE"/>
    <property type="match status" value="1"/>
</dbReference>
<dbReference type="OrthoDB" id="79562at2759"/>
<dbReference type="PANTHER" id="PTHR45726">
    <property type="entry name" value="LEUKOTRIENE A-4 HYDROLASE"/>
    <property type="match status" value="1"/>
</dbReference>
<dbReference type="EMBL" id="VSRR010000969">
    <property type="protein sequence ID" value="MPC21393.1"/>
    <property type="molecule type" value="Genomic_DNA"/>
</dbReference>
<dbReference type="InterPro" id="IPR034015">
    <property type="entry name" value="M1_LTA4H"/>
</dbReference>
<keyword evidence="2" id="KW-1185">Reference proteome</keyword>
<dbReference type="GO" id="GO:0043171">
    <property type="term" value="P:peptide catabolic process"/>
    <property type="evidence" value="ECO:0007669"/>
    <property type="project" value="TreeGrafter"/>
</dbReference>
<organism evidence="1 2">
    <name type="scientific">Portunus trituberculatus</name>
    <name type="common">Swimming crab</name>
    <name type="synonym">Neptunus trituberculatus</name>
    <dbReference type="NCBI Taxonomy" id="210409"/>
    <lineage>
        <taxon>Eukaryota</taxon>
        <taxon>Metazoa</taxon>
        <taxon>Ecdysozoa</taxon>
        <taxon>Arthropoda</taxon>
        <taxon>Crustacea</taxon>
        <taxon>Multicrustacea</taxon>
        <taxon>Malacostraca</taxon>
        <taxon>Eumalacostraca</taxon>
        <taxon>Eucarida</taxon>
        <taxon>Decapoda</taxon>
        <taxon>Pleocyemata</taxon>
        <taxon>Brachyura</taxon>
        <taxon>Eubrachyura</taxon>
        <taxon>Portunoidea</taxon>
        <taxon>Portunidae</taxon>
        <taxon>Portuninae</taxon>
        <taxon>Portunus</taxon>
    </lineage>
</organism>
<dbReference type="InterPro" id="IPR042097">
    <property type="entry name" value="Aminopeptidase_N-like_N_sf"/>
</dbReference>
<dbReference type="GO" id="GO:0004301">
    <property type="term" value="F:epoxide hydrolase activity"/>
    <property type="evidence" value="ECO:0007669"/>
    <property type="project" value="TreeGrafter"/>
</dbReference>
<dbReference type="SUPFAM" id="SSF63737">
    <property type="entry name" value="Leukotriene A4 hydrolase N-terminal domain"/>
    <property type="match status" value="1"/>
</dbReference>
<evidence type="ECO:0000313" key="2">
    <source>
        <dbReference type="Proteomes" id="UP000324222"/>
    </source>
</evidence>
<evidence type="ECO:0000313" key="1">
    <source>
        <dbReference type="EMBL" id="MPC21393.1"/>
    </source>
</evidence>
<reference evidence="1 2" key="1">
    <citation type="submission" date="2019-05" db="EMBL/GenBank/DDBJ databases">
        <title>Another draft genome of Portunus trituberculatus and its Hox gene families provides insights of decapod evolution.</title>
        <authorList>
            <person name="Jeong J.-H."/>
            <person name="Song I."/>
            <person name="Kim S."/>
            <person name="Choi T."/>
            <person name="Kim D."/>
            <person name="Ryu S."/>
            <person name="Kim W."/>
        </authorList>
    </citation>
    <scope>NUCLEOTIDE SEQUENCE [LARGE SCALE GENOMIC DNA]</scope>
    <source>
        <tissue evidence="1">Muscle</tissue>
    </source>
</reference>
<accession>A0A5B7DJT9</accession>